<evidence type="ECO:0000313" key="2">
    <source>
        <dbReference type="Proteomes" id="UP000007801"/>
    </source>
</evidence>
<dbReference type="OrthoDB" id="7838575at2759"/>
<protein>
    <submittedName>
        <fullName evidence="1">Uncharacterized protein</fullName>
    </submittedName>
</protein>
<sequence length="255" mass="27855">MPGIGQATFVSEYPTMKVLNLCLLIVAFASCLLATTNVSVLPGEPLKCNQVWGEGCTSTHCLQPKDKSANAIGYDTDMDGMDLETYIDDMDMEFMDIEAHGFIHGCWSVLKAGYRGVNGTKCIIEETANVVLDCTNYLDEIAKCTTAMPKDILNIVNKIKGIISTGASLTDLQTLCASDETTNTFWLKKWFNCGAKMLYKTMSMVRGMNVVIKLSSKLPKDTSNCYVSATQDVVDSCNAYVPNINQCIASIKGKN</sequence>
<accession>B3MW37</accession>
<dbReference type="InParanoid" id="B3MW37"/>
<proteinExistence type="predicted"/>
<gene>
    <name evidence="1" type="primary">Dana\GF22333</name>
    <name evidence="1" type="synonym">dana_GLEANR_6307</name>
    <name evidence="1" type="ORF">GF22333</name>
</gene>
<dbReference type="HOGENOM" id="CLU_1344518_0_0_1"/>
<dbReference type="STRING" id="7217.B3MW37"/>
<organism evidence="1 2">
    <name type="scientific">Drosophila ananassae</name>
    <name type="common">Fruit fly</name>
    <dbReference type="NCBI Taxonomy" id="7217"/>
    <lineage>
        <taxon>Eukaryota</taxon>
        <taxon>Metazoa</taxon>
        <taxon>Ecdysozoa</taxon>
        <taxon>Arthropoda</taxon>
        <taxon>Hexapoda</taxon>
        <taxon>Insecta</taxon>
        <taxon>Pterygota</taxon>
        <taxon>Neoptera</taxon>
        <taxon>Endopterygota</taxon>
        <taxon>Diptera</taxon>
        <taxon>Brachycera</taxon>
        <taxon>Muscomorpha</taxon>
        <taxon>Ephydroidea</taxon>
        <taxon>Drosophilidae</taxon>
        <taxon>Drosophila</taxon>
        <taxon>Sophophora</taxon>
    </lineage>
</organism>
<dbReference type="EMBL" id="CH902625">
    <property type="protein sequence ID" value="EDV35182.2"/>
    <property type="molecule type" value="Genomic_DNA"/>
</dbReference>
<evidence type="ECO:0000313" key="1">
    <source>
        <dbReference type="EMBL" id="EDV35182.2"/>
    </source>
</evidence>
<dbReference type="AlphaFoldDB" id="B3MW37"/>
<reference evidence="1 2" key="1">
    <citation type="journal article" date="2007" name="Nature">
        <title>Evolution of genes and genomes on the Drosophila phylogeny.</title>
        <authorList>
            <consortium name="Drosophila 12 Genomes Consortium"/>
            <person name="Clark A.G."/>
            <person name="Eisen M.B."/>
            <person name="Smith D.R."/>
            <person name="Bergman C.M."/>
            <person name="Oliver B."/>
            <person name="Markow T.A."/>
            <person name="Kaufman T.C."/>
            <person name="Kellis M."/>
            <person name="Gelbart W."/>
            <person name="Iyer V.N."/>
            <person name="Pollard D.A."/>
            <person name="Sackton T.B."/>
            <person name="Larracuente A.M."/>
            <person name="Singh N.D."/>
            <person name="Abad J.P."/>
            <person name="Abt D.N."/>
            <person name="Adryan B."/>
            <person name="Aguade M."/>
            <person name="Akashi H."/>
            <person name="Anderson W.W."/>
            <person name="Aquadro C.F."/>
            <person name="Ardell D.H."/>
            <person name="Arguello R."/>
            <person name="Artieri C.G."/>
            <person name="Barbash D.A."/>
            <person name="Barker D."/>
            <person name="Barsanti P."/>
            <person name="Batterham P."/>
            <person name="Batzoglou S."/>
            <person name="Begun D."/>
            <person name="Bhutkar A."/>
            <person name="Blanco E."/>
            <person name="Bosak S.A."/>
            <person name="Bradley R.K."/>
            <person name="Brand A.D."/>
            <person name="Brent M.R."/>
            <person name="Brooks A.N."/>
            <person name="Brown R.H."/>
            <person name="Butlin R.K."/>
            <person name="Caggese C."/>
            <person name="Calvi B.R."/>
            <person name="Bernardo de Carvalho A."/>
            <person name="Caspi A."/>
            <person name="Castrezana S."/>
            <person name="Celniker S.E."/>
            <person name="Chang J.L."/>
            <person name="Chapple C."/>
            <person name="Chatterji S."/>
            <person name="Chinwalla A."/>
            <person name="Civetta A."/>
            <person name="Clifton S.W."/>
            <person name="Comeron J.M."/>
            <person name="Costello J.C."/>
            <person name="Coyne J.A."/>
            <person name="Daub J."/>
            <person name="David R.G."/>
            <person name="Delcher A.L."/>
            <person name="Delehaunty K."/>
            <person name="Do C.B."/>
            <person name="Ebling H."/>
            <person name="Edwards K."/>
            <person name="Eickbush T."/>
            <person name="Evans J.D."/>
            <person name="Filipski A."/>
            <person name="Findeiss S."/>
            <person name="Freyhult E."/>
            <person name="Fulton L."/>
            <person name="Fulton R."/>
            <person name="Garcia A.C."/>
            <person name="Gardiner A."/>
            <person name="Garfield D.A."/>
            <person name="Garvin B.E."/>
            <person name="Gibson G."/>
            <person name="Gilbert D."/>
            <person name="Gnerre S."/>
            <person name="Godfrey J."/>
            <person name="Good R."/>
            <person name="Gotea V."/>
            <person name="Gravely B."/>
            <person name="Greenberg A.J."/>
            <person name="Griffiths-Jones S."/>
            <person name="Gross S."/>
            <person name="Guigo R."/>
            <person name="Gustafson E.A."/>
            <person name="Haerty W."/>
            <person name="Hahn M.W."/>
            <person name="Halligan D.L."/>
            <person name="Halpern A.L."/>
            <person name="Halter G.M."/>
            <person name="Han M.V."/>
            <person name="Heger A."/>
            <person name="Hillier L."/>
            <person name="Hinrichs A.S."/>
            <person name="Holmes I."/>
            <person name="Hoskins R.A."/>
            <person name="Hubisz M.J."/>
            <person name="Hultmark D."/>
            <person name="Huntley M.A."/>
            <person name="Jaffe D.B."/>
            <person name="Jagadeeshan S."/>
            <person name="Jeck W.R."/>
            <person name="Johnson J."/>
            <person name="Jones C.D."/>
            <person name="Jordan W.C."/>
            <person name="Karpen G.H."/>
            <person name="Kataoka E."/>
            <person name="Keightley P.D."/>
            <person name="Kheradpour P."/>
            <person name="Kirkness E.F."/>
            <person name="Koerich L.B."/>
            <person name="Kristiansen K."/>
            <person name="Kudrna D."/>
            <person name="Kulathinal R.J."/>
            <person name="Kumar S."/>
            <person name="Kwok R."/>
            <person name="Lander E."/>
            <person name="Langley C.H."/>
            <person name="Lapoint R."/>
            <person name="Lazzaro B.P."/>
            <person name="Lee S.J."/>
            <person name="Levesque L."/>
            <person name="Li R."/>
            <person name="Lin C.F."/>
            <person name="Lin M.F."/>
            <person name="Lindblad-Toh K."/>
            <person name="Llopart A."/>
            <person name="Long M."/>
            <person name="Low L."/>
            <person name="Lozovsky E."/>
            <person name="Lu J."/>
            <person name="Luo M."/>
            <person name="Machado C.A."/>
            <person name="Makalowski W."/>
            <person name="Marzo M."/>
            <person name="Matsuda M."/>
            <person name="Matzkin L."/>
            <person name="McAllister B."/>
            <person name="McBride C.S."/>
            <person name="McKernan B."/>
            <person name="McKernan K."/>
            <person name="Mendez-Lago M."/>
            <person name="Minx P."/>
            <person name="Mollenhauer M.U."/>
            <person name="Montooth K."/>
            <person name="Mount S.M."/>
            <person name="Mu X."/>
            <person name="Myers E."/>
            <person name="Negre B."/>
            <person name="Newfeld S."/>
            <person name="Nielsen R."/>
            <person name="Noor M.A."/>
            <person name="O'Grady P."/>
            <person name="Pachter L."/>
            <person name="Papaceit M."/>
            <person name="Parisi M.J."/>
            <person name="Parisi M."/>
            <person name="Parts L."/>
            <person name="Pedersen J.S."/>
            <person name="Pesole G."/>
            <person name="Phillippy A.M."/>
            <person name="Ponting C.P."/>
            <person name="Pop M."/>
            <person name="Porcelli D."/>
            <person name="Powell J.R."/>
            <person name="Prohaska S."/>
            <person name="Pruitt K."/>
            <person name="Puig M."/>
            <person name="Quesneville H."/>
            <person name="Ram K.R."/>
            <person name="Rand D."/>
            <person name="Rasmussen M.D."/>
            <person name="Reed L.K."/>
            <person name="Reenan R."/>
            <person name="Reily A."/>
            <person name="Remington K.A."/>
            <person name="Rieger T.T."/>
            <person name="Ritchie M.G."/>
            <person name="Robin C."/>
            <person name="Rogers Y.H."/>
            <person name="Rohde C."/>
            <person name="Rozas J."/>
            <person name="Rubenfield M.J."/>
            <person name="Ruiz A."/>
            <person name="Russo S."/>
            <person name="Salzberg S.L."/>
            <person name="Sanchez-Gracia A."/>
            <person name="Saranga D.J."/>
            <person name="Sato H."/>
            <person name="Schaeffer S.W."/>
            <person name="Schatz M.C."/>
            <person name="Schlenke T."/>
            <person name="Schwartz R."/>
            <person name="Segarra C."/>
            <person name="Singh R.S."/>
            <person name="Sirot L."/>
            <person name="Sirota M."/>
            <person name="Sisneros N.B."/>
            <person name="Smith C.D."/>
            <person name="Smith T.F."/>
            <person name="Spieth J."/>
            <person name="Stage D.E."/>
            <person name="Stark A."/>
            <person name="Stephan W."/>
            <person name="Strausberg R.L."/>
            <person name="Strempel S."/>
            <person name="Sturgill D."/>
            <person name="Sutton G."/>
            <person name="Sutton G.G."/>
            <person name="Tao W."/>
            <person name="Teichmann S."/>
            <person name="Tobari Y.N."/>
            <person name="Tomimura Y."/>
            <person name="Tsolas J.M."/>
            <person name="Valente V.L."/>
            <person name="Venter E."/>
            <person name="Venter J.C."/>
            <person name="Vicario S."/>
            <person name="Vieira F.G."/>
            <person name="Vilella A.J."/>
            <person name="Villasante A."/>
            <person name="Walenz B."/>
            <person name="Wang J."/>
            <person name="Wasserman M."/>
            <person name="Watts T."/>
            <person name="Wilson D."/>
            <person name="Wilson R.K."/>
            <person name="Wing R.A."/>
            <person name="Wolfner M.F."/>
            <person name="Wong A."/>
            <person name="Wong G.K."/>
            <person name="Wu C.I."/>
            <person name="Wu G."/>
            <person name="Yamamoto D."/>
            <person name="Yang H.P."/>
            <person name="Yang S.P."/>
            <person name="Yorke J.A."/>
            <person name="Yoshida K."/>
            <person name="Zdobnov E."/>
            <person name="Zhang P."/>
            <person name="Zhang Y."/>
            <person name="Zimin A.V."/>
            <person name="Baldwin J."/>
            <person name="Abdouelleil A."/>
            <person name="Abdulkadir J."/>
            <person name="Abebe A."/>
            <person name="Abera B."/>
            <person name="Abreu J."/>
            <person name="Acer S.C."/>
            <person name="Aftuck L."/>
            <person name="Alexander A."/>
            <person name="An P."/>
            <person name="Anderson E."/>
            <person name="Anderson S."/>
            <person name="Arachi H."/>
            <person name="Azer M."/>
            <person name="Bachantsang P."/>
            <person name="Barry A."/>
            <person name="Bayul T."/>
            <person name="Berlin A."/>
            <person name="Bessette D."/>
            <person name="Bloom T."/>
            <person name="Blye J."/>
            <person name="Boguslavskiy L."/>
            <person name="Bonnet C."/>
            <person name="Boukhgalter B."/>
            <person name="Bourzgui I."/>
            <person name="Brown A."/>
            <person name="Cahill P."/>
            <person name="Channer S."/>
            <person name="Cheshatsang Y."/>
            <person name="Chuda L."/>
            <person name="Citroen M."/>
            <person name="Collymore A."/>
            <person name="Cooke P."/>
            <person name="Costello M."/>
            <person name="D'Aco K."/>
            <person name="Daza R."/>
            <person name="De Haan G."/>
            <person name="DeGray S."/>
            <person name="DeMaso C."/>
            <person name="Dhargay N."/>
            <person name="Dooley K."/>
            <person name="Dooley E."/>
            <person name="Doricent M."/>
            <person name="Dorje P."/>
            <person name="Dorjee K."/>
            <person name="Dupes A."/>
            <person name="Elong R."/>
            <person name="Falk J."/>
            <person name="Farina A."/>
            <person name="Faro S."/>
            <person name="Ferguson D."/>
            <person name="Fisher S."/>
            <person name="Foley C.D."/>
            <person name="Franke A."/>
            <person name="Friedrich D."/>
            <person name="Gadbois L."/>
            <person name="Gearin G."/>
            <person name="Gearin C.R."/>
            <person name="Giannoukos G."/>
            <person name="Goode T."/>
            <person name="Graham J."/>
            <person name="Grandbois E."/>
            <person name="Grewal S."/>
            <person name="Gyaltsen K."/>
            <person name="Hafez N."/>
            <person name="Hagos B."/>
            <person name="Hall J."/>
            <person name="Henson C."/>
            <person name="Hollinger A."/>
            <person name="Honan T."/>
            <person name="Huard M.D."/>
            <person name="Hughes L."/>
            <person name="Hurhula B."/>
            <person name="Husby M.E."/>
            <person name="Kamat A."/>
            <person name="Kanga B."/>
            <person name="Kashin S."/>
            <person name="Khazanovich D."/>
            <person name="Kisner P."/>
            <person name="Lance K."/>
            <person name="Lara M."/>
            <person name="Lee W."/>
            <person name="Lennon N."/>
            <person name="Letendre F."/>
            <person name="LeVine R."/>
            <person name="Lipovsky A."/>
            <person name="Liu X."/>
            <person name="Liu J."/>
            <person name="Liu S."/>
            <person name="Lokyitsang T."/>
            <person name="Lokyitsang Y."/>
            <person name="Lubonja R."/>
            <person name="Lui A."/>
            <person name="MacDonald P."/>
            <person name="Magnisalis V."/>
            <person name="Maru K."/>
            <person name="Matthews C."/>
            <person name="McCusker W."/>
            <person name="McDonough S."/>
            <person name="Mehta T."/>
            <person name="Meldrim J."/>
            <person name="Meneus L."/>
            <person name="Mihai O."/>
            <person name="Mihalev A."/>
            <person name="Mihova T."/>
            <person name="Mittelman R."/>
            <person name="Mlenga V."/>
            <person name="Montmayeur A."/>
            <person name="Mulrain L."/>
            <person name="Navidi A."/>
            <person name="Naylor J."/>
            <person name="Negash T."/>
            <person name="Nguyen T."/>
            <person name="Nguyen N."/>
            <person name="Nicol R."/>
            <person name="Norbu C."/>
            <person name="Norbu N."/>
            <person name="Novod N."/>
            <person name="O'Neill B."/>
            <person name="Osman S."/>
            <person name="Markiewicz E."/>
            <person name="Oyono O.L."/>
            <person name="Patti C."/>
            <person name="Phunkhang P."/>
            <person name="Pierre F."/>
            <person name="Priest M."/>
            <person name="Raghuraman S."/>
            <person name="Rege F."/>
            <person name="Reyes R."/>
            <person name="Rise C."/>
            <person name="Rogov P."/>
            <person name="Ross K."/>
            <person name="Ryan E."/>
            <person name="Settipalli S."/>
            <person name="Shea T."/>
            <person name="Sherpa N."/>
            <person name="Shi L."/>
            <person name="Shih D."/>
            <person name="Sparrow T."/>
            <person name="Spaulding J."/>
            <person name="Stalker J."/>
            <person name="Stange-Thomann N."/>
            <person name="Stavropoulos S."/>
            <person name="Stone C."/>
            <person name="Strader C."/>
            <person name="Tesfaye S."/>
            <person name="Thomson T."/>
            <person name="Thoulutsang Y."/>
            <person name="Thoulutsang D."/>
            <person name="Topham K."/>
            <person name="Topping I."/>
            <person name="Tsamla T."/>
            <person name="Vassiliev H."/>
            <person name="Vo A."/>
            <person name="Wangchuk T."/>
            <person name="Wangdi T."/>
            <person name="Weiand M."/>
            <person name="Wilkinson J."/>
            <person name="Wilson A."/>
            <person name="Yadav S."/>
            <person name="Young G."/>
            <person name="Yu Q."/>
            <person name="Zembek L."/>
            <person name="Zhong D."/>
            <person name="Zimmer A."/>
            <person name="Zwirko Z."/>
            <person name="Jaffe D.B."/>
            <person name="Alvarez P."/>
            <person name="Brockman W."/>
            <person name="Butler J."/>
            <person name="Chin C."/>
            <person name="Gnerre S."/>
            <person name="Grabherr M."/>
            <person name="Kleber M."/>
            <person name="Mauceli E."/>
            <person name="MacCallum I."/>
        </authorList>
    </citation>
    <scope>NUCLEOTIDE SEQUENCE [LARGE SCALE GENOMIC DNA]</scope>
    <source>
        <strain evidence="2">Tucson 14024-0371.13</strain>
    </source>
</reference>
<name>B3MW37_DROAN</name>
<keyword evidence="2" id="KW-1185">Reference proteome</keyword>
<dbReference type="FunCoup" id="B3MW37">
    <property type="interactions" value="2"/>
</dbReference>
<dbReference type="Proteomes" id="UP000007801">
    <property type="component" value="Unassembled WGS sequence"/>
</dbReference>